<proteinExistence type="predicted"/>
<feature type="compositionally biased region" description="Basic and acidic residues" evidence="1">
    <location>
        <begin position="18"/>
        <end position="29"/>
    </location>
</feature>
<evidence type="ECO:0000256" key="1">
    <source>
        <dbReference type="SAM" id="MobiDB-lite"/>
    </source>
</evidence>
<keyword evidence="2" id="KW-0472">Membrane</keyword>
<keyword evidence="2" id="KW-0812">Transmembrane</keyword>
<dbReference type="PANTHER" id="PTHR34473">
    <property type="entry name" value="UPF0699 TRANSMEMBRANE PROTEIN YDBS"/>
    <property type="match status" value="1"/>
</dbReference>
<accession>A0A938YLT8</accession>
<reference evidence="4" key="1">
    <citation type="submission" date="2021-01" db="EMBL/GenBank/DDBJ databases">
        <title>KCTC 19127 draft genome.</title>
        <authorList>
            <person name="An D."/>
        </authorList>
    </citation>
    <scope>NUCLEOTIDE SEQUENCE</scope>
    <source>
        <strain evidence="4">KCTC 19127</strain>
    </source>
</reference>
<dbReference type="Proteomes" id="UP000663801">
    <property type="component" value="Unassembled WGS sequence"/>
</dbReference>
<dbReference type="EMBL" id="JAERWL010000009">
    <property type="protein sequence ID" value="MBM9477063.1"/>
    <property type="molecule type" value="Genomic_DNA"/>
</dbReference>
<evidence type="ECO:0000256" key="2">
    <source>
        <dbReference type="SAM" id="Phobius"/>
    </source>
</evidence>
<dbReference type="InterPro" id="IPR005182">
    <property type="entry name" value="YdbS-like_PH"/>
</dbReference>
<dbReference type="RefSeq" id="WP_205257165.1">
    <property type="nucleotide sequence ID" value="NZ_BAAAPV010000001.1"/>
</dbReference>
<sequence>MTSARPEVDETPGPEDLPGDRPADRERLPTRTRGYWTAQALLVGVPVTGLFVLWAVASGWFTPGVRWTVAALVAVLLIGVRAGIAPRVRHRLFWYAISETEIDVQHGFLVTSRTVVPMSRVQYLRSEHGVLADRFALANLHVHTAAGSVPLPGLDRAVADEVRARISRWAHLDDDV</sequence>
<feature type="region of interest" description="Disordered" evidence="1">
    <location>
        <begin position="1"/>
        <end position="29"/>
    </location>
</feature>
<evidence type="ECO:0000313" key="5">
    <source>
        <dbReference type="Proteomes" id="UP000663801"/>
    </source>
</evidence>
<feature type="transmembrane region" description="Helical" evidence="2">
    <location>
        <begin position="67"/>
        <end position="84"/>
    </location>
</feature>
<keyword evidence="5" id="KW-1185">Reference proteome</keyword>
<name>A0A938YLT8_9ACTN</name>
<feature type="transmembrane region" description="Helical" evidence="2">
    <location>
        <begin position="35"/>
        <end position="61"/>
    </location>
</feature>
<protein>
    <submittedName>
        <fullName evidence="4">PH domain-containing protein</fullName>
    </submittedName>
</protein>
<evidence type="ECO:0000259" key="3">
    <source>
        <dbReference type="Pfam" id="PF03703"/>
    </source>
</evidence>
<evidence type="ECO:0000313" key="4">
    <source>
        <dbReference type="EMBL" id="MBM9477063.1"/>
    </source>
</evidence>
<feature type="domain" description="YdbS-like PH" evidence="3">
    <location>
        <begin position="93"/>
        <end position="166"/>
    </location>
</feature>
<gene>
    <name evidence="4" type="ORF">JL107_11440</name>
</gene>
<dbReference type="Pfam" id="PF03703">
    <property type="entry name" value="bPH_2"/>
    <property type="match status" value="1"/>
</dbReference>
<comment type="caution">
    <text evidence="4">The sequence shown here is derived from an EMBL/GenBank/DDBJ whole genome shotgun (WGS) entry which is preliminary data.</text>
</comment>
<dbReference type="AlphaFoldDB" id="A0A938YLT8"/>
<organism evidence="4 5">
    <name type="scientific">Nakamurella flavida</name>
    <dbReference type="NCBI Taxonomy" id="363630"/>
    <lineage>
        <taxon>Bacteria</taxon>
        <taxon>Bacillati</taxon>
        <taxon>Actinomycetota</taxon>
        <taxon>Actinomycetes</taxon>
        <taxon>Nakamurellales</taxon>
        <taxon>Nakamurellaceae</taxon>
        <taxon>Nakamurella</taxon>
    </lineage>
</organism>
<dbReference type="PANTHER" id="PTHR34473:SF2">
    <property type="entry name" value="UPF0699 TRANSMEMBRANE PROTEIN YDBT"/>
    <property type="match status" value="1"/>
</dbReference>
<keyword evidence="2" id="KW-1133">Transmembrane helix</keyword>